<feature type="region of interest" description="Disordered" evidence="5">
    <location>
        <begin position="93"/>
        <end position="216"/>
    </location>
</feature>
<name>A0A4T0FP79_9BASI</name>
<evidence type="ECO:0000256" key="4">
    <source>
        <dbReference type="PROSITE-ProRule" id="PRU00176"/>
    </source>
</evidence>
<dbReference type="SMART" id="SM00361">
    <property type="entry name" value="RRM_1"/>
    <property type="match status" value="2"/>
</dbReference>
<dbReference type="InterPro" id="IPR000504">
    <property type="entry name" value="RRM_dom"/>
</dbReference>
<feature type="domain" description="RRM" evidence="6">
    <location>
        <begin position="273"/>
        <end position="356"/>
    </location>
</feature>
<evidence type="ECO:0000259" key="6">
    <source>
        <dbReference type="PROSITE" id="PS50102"/>
    </source>
</evidence>
<dbReference type="AlphaFoldDB" id="A0A4T0FP79"/>
<dbReference type="PROSITE" id="PS50102">
    <property type="entry name" value="RRM"/>
    <property type="match status" value="2"/>
</dbReference>
<dbReference type="CDD" id="cd12232">
    <property type="entry name" value="RRM3_U2AF65"/>
    <property type="match status" value="1"/>
</dbReference>
<dbReference type="EMBL" id="SPNW01000020">
    <property type="protein sequence ID" value="TIA90332.1"/>
    <property type="molecule type" value="Genomic_DNA"/>
</dbReference>
<keyword evidence="2 4" id="KW-0694">RNA-binding</keyword>
<evidence type="ECO:0000313" key="8">
    <source>
        <dbReference type="Proteomes" id="UP000310189"/>
    </source>
</evidence>
<reference evidence="7 8" key="1">
    <citation type="submission" date="2019-03" db="EMBL/GenBank/DDBJ databases">
        <title>Sequencing 23 genomes of Wallemia ichthyophaga.</title>
        <authorList>
            <person name="Gostincar C."/>
        </authorList>
    </citation>
    <scope>NUCLEOTIDE SEQUENCE [LARGE SCALE GENOMIC DNA]</scope>
    <source>
        <strain evidence="7 8">EXF-5753</strain>
    </source>
</reference>
<dbReference type="GO" id="GO:0003723">
    <property type="term" value="F:RNA binding"/>
    <property type="evidence" value="ECO:0007669"/>
    <property type="project" value="UniProtKB-UniRule"/>
</dbReference>
<dbReference type="SMART" id="SM00360">
    <property type="entry name" value="RRM"/>
    <property type="match status" value="2"/>
</dbReference>
<comment type="caution">
    <text evidence="7">The sequence shown here is derived from an EMBL/GenBank/DDBJ whole genome shotgun (WGS) entry which is preliminary data.</text>
</comment>
<feature type="region of interest" description="Disordered" evidence="5">
    <location>
        <begin position="600"/>
        <end position="631"/>
    </location>
</feature>
<evidence type="ECO:0000313" key="7">
    <source>
        <dbReference type="EMBL" id="TIA90332.1"/>
    </source>
</evidence>
<dbReference type="OrthoDB" id="10266058at2759"/>
<dbReference type="GO" id="GO:0008380">
    <property type="term" value="P:RNA splicing"/>
    <property type="evidence" value="ECO:0007669"/>
    <property type="project" value="UniProtKB-KW"/>
</dbReference>
<dbReference type="Pfam" id="PF00076">
    <property type="entry name" value="RRM_1"/>
    <property type="match status" value="2"/>
</dbReference>
<evidence type="ECO:0000256" key="2">
    <source>
        <dbReference type="ARBA" id="ARBA00022884"/>
    </source>
</evidence>
<proteinExistence type="predicted"/>
<dbReference type="GO" id="GO:0006397">
    <property type="term" value="P:mRNA processing"/>
    <property type="evidence" value="ECO:0007669"/>
    <property type="project" value="UniProtKB-KW"/>
</dbReference>
<dbReference type="CDD" id="cd12231">
    <property type="entry name" value="RRM2_U2AF65"/>
    <property type="match status" value="1"/>
</dbReference>
<dbReference type="Gene3D" id="3.30.70.330">
    <property type="match status" value="3"/>
</dbReference>
<keyword evidence="8" id="KW-1185">Reference proteome</keyword>
<evidence type="ECO:0000256" key="1">
    <source>
        <dbReference type="ARBA" id="ARBA00022664"/>
    </source>
</evidence>
<evidence type="ECO:0000256" key="5">
    <source>
        <dbReference type="SAM" id="MobiDB-lite"/>
    </source>
</evidence>
<keyword evidence="3" id="KW-0508">mRNA splicing</keyword>
<evidence type="ECO:0000256" key="3">
    <source>
        <dbReference type="ARBA" id="ARBA00023187"/>
    </source>
</evidence>
<dbReference type="InterPro" id="IPR003954">
    <property type="entry name" value="RRM_euk-type"/>
</dbReference>
<sequence>MHSFSSQYVAVSLHLLWEKIATTESRDALLVFGLEGATVLVNLCCTFAGHISLYSPLQQIHLFNHNGDVSEARNVLSGLLLCYRDRERERDYERRRYSDRPRRDREDERYERARRRDDYDRRARRDDRERDVERYERRDRDRERDRDRDRDRYDDRRPRRSDRDRDDRRRGGDRDRGGRDGRDGRDDRDRSYGTPKRRSPTPEGTVPLSQRKKQRSYWDIKPPGFEGITALQAKYSGIFAMSGVQRAVAFPGQSSFSNLPPTLEDFTGSRATRRVFIGDIKPNHNEENLTKLFNDKMSTIEEVAKIPGDATVNVTVKHDRGYAYVEFRNPEEAKLALQFDGTIFQGEPIQVKRPEEVLEELQRKQGSGISGTVPDSDQKIFVGSLPSFLNDEQVMELLSSFGELRSFNLVKEGTTDVSKGFAFCEYKDPALTDIAIQGLNGMEVGDRKLVVQRSSTGPMGKIGAGGTSTIAQILPMASETQAIRSNVLLLLNMVTAEELKDDLDYQEICEDITEECSQYGEILKLKIPRPPKPDDPVFRTPGVTTASGEDFRFEEVSEEMGVGRIFLLFRTEEQASKALKGLAGRVFGGRTVVGAYGRIEDVEDAPLPPEMPTDDAPMPPDDGIPPPPPPS</sequence>
<accession>A0A4T0FP79</accession>
<dbReference type="InterPro" id="IPR035979">
    <property type="entry name" value="RBD_domain_sf"/>
</dbReference>
<feature type="domain" description="RRM" evidence="6">
    <location>
        <begin position="378"/>
        <end position="456"/>
    </location>
</feature>
<feature type="compositionally biased region" description="Pro residues" evidence="5">
    <location>
        <begin position="606"/>
        <end position="631"/>
    </location>
</feature>
<dbReference type="SUPFAM" id="SSF54928">
    <property type="entry name" value="RNA-binding domain, RBD"/>
    <property type="match status" value="2"/>
</dbReference>
<dbReference type="Proteomes" id="UP000310189">
    <property type="component" value="Unassembled WGS sequence"/>
</dbReference>
<keyword evidence="1" id="KW-0507">mRNA processing</keyword>
<protein>
    <recommendedName>
        <fullName evidence="6">RRM domain-containing protein</fullName>
    </recommendedName>
</protein>
<dbReference type="InterPro" id="IPR012677">
    <property type="entry name" value="Nucleotide-bd_a/b_plait_sf"/>
</dbReference>
<organism evidence="7 8">
    <name type="scientific">Wallemia hederae</name>
    <dbReference type="NCBI Taxonomy" id="1540922"/>
    <lineage>
        <taxon>Eukaryota</taxon>
        <taxon>Fungi</taxon>
        <taxon>Dikarya</taxon>
        <taxon>Basidiomycota</taxon>
        <taxon>Wallemiomycotina</taxon>
        <taxon>Wallemiomycetes</taxon>
        <taxon>Wallemiales</taxon>
        <taxon>Wallemiaceae</taxon>
        <taxon>Wallemia</taxon>
    </lineage>
</organism>
<gene>
    <name evidence="7" type="ORF">E3P99_01614</name>
</gene>
<feature type="compositionally biased region" description="Basic and acidic residues" evidence="5">
    <location>
        <begin position="93"/>
        <end position="191"/>
    </location>
</feature>
<dbReference type="PANTHER" id="PTHR23139">
    <property type="entry name" value="RNA-BINDING PROTEIN"/>
    <property type="match status" value="1"/>
</dbReference>